<evidence type="ECO:0000313" key="1">
    <source>
        <dbReference type="EMBL" id="MBB3970862.1"/>
    </source>
</evidence>
<keyword evidence="4" id="KW-1185">Reference proteome</keyword>
<comment type="caution">
    <text evidence="2">The sequence shown here is derived from an EMBL/GenBank/DDBJ whole genome shotgun (WGS) entry which is preliminary data.</text>
</comment>
<reference evidence="1 4" key="3">
    <citation type="submission" date="2020-08" db="EMBL/GenBank/DDBJ databases">
        <title>Genomic Encyclopedia of Type Strains, Phase IV (KMG-IV): sequencing the most valuable type-strain genomes for metagenomic binning, comparative biology and taxonomic classification.</title>
        <authorList>
            <person name="Goeker M."/>
        </authorList>
    </citation>
    <scope>NUCLEOTIDE SEQUENCE [LARGE SCALE GENOMIC DNA]</scope>
    <source>
        <strain evidence="1 4">DSM 100995</strain>
    </source>
</reference>
<evidence type="ECO:0000313" key="3">
    <source>
        <dbReference type="Proteomes" id="UP000297248"/>
    </source>
</evidence>
<gene>
    <name evidence="2" type="ORF">E2R65_17800</name>
    <name evidence="1" type="ORF">GGR35_003488</name>
</gene>
<sequence>MLRIDIPSSAIAANVFTQETLPTPPNGTETEINGDLILLFEDEAEAVAYLDELEDYAAELDGGSPEKTSVNALVSAITNDEFVQAYLQ</sequence>
<dbReference type="OrthoDB" id="798003at2"/>
<protein>
    <submittedName>
        <fullName evidence="2">Uncharacterized protein</fullName>
    </submittedName>
</protein>
<accession>A0A4Y8A8U3</accession>
<name>A0A4Y8A8U3_9SPHI</name>
<dbReference type="EMBL" id="JACIEG010000007">
    <property type="protein sequence ID" value="MBB3970862.1"/>
    <property type="molecule type" value="Genomic_DNA"/>
</dbReference>
<evidence type="ECO:0000313" key="2">
    <source>
        <dbReference type="EMBL" id="TEW64203.1"/>
    </source>
</evidence>
<reference evidence="2 3" key="1">
    <citation type="journal article" date="2016" name="Int. J. Syst. Evol. Microbiol.">
        <title>Proposal of Mucilaginibacter phyllosphaerae sp. nov. isolated from the phyllosphere of Galium album.</title>
        <authorList>
            <person name="Aydogan E.L."/>
            <person name="Busse H.J."/>
            <person name="Moser G."/>
            <person name="Muller C."/>
            <person name="Kampfer P."/>
            <person name="Glaeser S.P."/>
        </authorList>
    </citation>
    <scope>NUCLEOTIDE SEQUENCE [LARGE SCALE GENOMIC DNA]</scope>
    <source>
        <strain evidence="2 3">PP-F2FG21</strain>
    </source>
</reference>
<organism evidence="2 3">
    <name type="scientific">Mucilaginibacter phyllosphaerae</name>
    <dbReference type="NCBI Taxonomy" id="1812349"/>
    <lineage>
        <taxon>Bacteria</taxon>
        <taxon>Pseudomonadati</taxon>
        <taxon>Bacteroidota</taxon>
        <taxon>Sphingobacteriia</taxon>
        <taxon>Sphingobacteriales</taxon>
        <taxon>Sphingobacteriaceae</taxon>
        <taxon>Mucilaginibacter</taxon>
    </lineage>
</organism>
<proteinExistence type="predicted"/>
<reference evidence="2" key="2">
    <citation type="submission" date="2019-03" db="EMBL/GenBank/DDBJ databases">
        <authorList>
            <person name="Yan Y.-Q."/>
            <person name="Du Z.-J."/>
        </authorList>
    </citation>
    <scope>NUCLEOTIDE SEQUENCE</scope>
    <source>
        <strain evidence="2">PP-F2FG21</strain>
    </source>
</reference>
<dbReference type="AlphaFoldDB" id="A0A4Y8A8U3"/>
<dbReference type="Proteomes" id="UP000297248">
    <property type="component" value="Unassembled WGS sequence"/>
</dbReference>
<dbReference type="EMBL" id="SNQG01000007">
    <property type="protein sequence ID" value="TEW64203.1"/>
    <property type="molecule type" value="Genomic_DNA"/>
</dbReference>
<evidence type="ECO:0000313" key="4">
    <source>
        <dbReference type="Proteomes" id="UP000583101"/>
    </source>
</evidence>
<dbReference type="Proteomes" id="UP000583101">
    <property type="component" value="Unassembled WGS sequence"/>
</dbReference>
<dbReference type="RefSeq" id="WP_134337845.1">
    <property type="nucleotide sequence ID" value="NZ_BMCZ01000002.1"/>
</dbReference>